<evidence type="ECO:0000256" key="3">
    <source>
        <dbReference type="ARBA" id="ARBA00022839"/>
    </source>
</evidence>
<sequence length="211" mass="24229">MPPRTYQPPPLRYFLIVDFEATCASPRPPNFTQEIIELPCLVYSLEQEYPTAMFHEYVRPVLGPRLTDFCTQLTGISQMTVDSASTFPSVWRRFNEFLADLCLNHPPSSFIFVTCGDWDLSSMLPRQLELCNIEFPSPDTGYTGVDFTRWINIKKSFAEFYGTDPPGGLLEMLHVLGMQLEGRHHSGVDDCRNIGRIVEQMRRDGWRPEQA</sequence>
<dbReference type="InParanoid" id="A0A165HF25"/>
<reference evidence="5 6" key="1">
    <citation type="journal article" date="2016" name="Mol. Biol. Evol.">
        <title>Comparative Genomics of Early-Diverging Mushroom-Forming Fungi Provides Insights into the Origins of Lignocellulose Decay Capabilities.</title>
        <authorList>
            <person name="Nagy L.G."/>
            <person name="Riley R."/>
            <person name="Tritt A."/>
            <person name="Adam C."/>
            <person name="Daum C."/>
            <person name="Floudas D."/>
            <person name="Sun H."/>
            <person name="Yadav J.S."/>
            <person name="Pangilinan J."/>
            <person name="Larsson K.H."/>
            <person name="Matsuura K."/>
            <person name="Barry K."/>
            <person name="Labutti K."/>
            <person name="Kuo R."/>
            <person name="Ohm R.A."/>
            <person name="Bhattacharya S.S."/>
            <person name="Shirouzu T."/>
            <person name="Yoshinaga Y."/>
            <person name="Martin F.M."/>
            <person name="Grigoriev I.V."/>
            <person name="Hibbett D.S."/>
        </authorList>
    </citation>
    <scope>NUCLEOTIDE SEQUENCE [LARGE SCALE GENOMIC DNA]</scope>
    <source>
        <strain evidence="5 6">HHB12733</strain>
    </source>
</reference>
<dbReference type="Proteomes" id="UP000076842">
    <property type="component" value="Unassembled WGS sequence"/>
</dbReference>
<feature type="domain" description="Exonuclease" evidence="4">
    <location>
        <begin position="13"/>
        <end position="207"/>
    </location>
</feature>
<keyword evidence="2" id="KW-0378">Hydrolase</keyword>
<dbReference type="AlphaFoldDB" id="A0A165HF25"/>
<dbReference type="InterPro" id="IPR013520">
    <property type="entry name" value="Ribonucl_H"/>
</dbReference>
<evidence type="ECO:0000259" key="4">
    <source>
        <dbReference type="SMART" id="SM00479"/>
    </source>
</evidence>
<dbReference type="InterPro" id="IPR051274">
    <property type="entry name" value="3-5_Exoribonuclease"/>
</dbReference>
<dbReference type="SMART" id="SM00479">
    <property type="entry name" value="EXOIII"/>
    <property type="match status" value="1"/>
</dbReference>
<dbReference type="InterPro" id="IPR012337">
    <property type="entry name" value="RNaseH-like_sf"/>
</dbReference>
<organism evidence="5 6">
    <name type="scientific">Calocera cornea HHB12733</name>
    <dbReference type="NCBI Taxonomy" id="1353952"/>
    <lineage>
        <taxon>Eukaryota</taxon>
        <taxon>Fungi</taxon>
        <taxon>Dikarya</taxon>
        <taxon>Basidiomycota</taxon>
        <taxon>Agaricomycotina</taxon>
        <taxon>Dacrymycetes</taxon>
        <taxon>Dacrymycetales</taxon>
        <taxon>Dacrymycetaceae</taxon>
        <taxon>Calocera</taxon>
    </lineage>
</organism>
<accession>A0A165HF25</accession>
<dbReference type="PANTHER" id="PTHR23044">
    <property type="entry name" value="3'-5' EXONUCLEASE ERI1-RELATED"/>
    <property type="match status" value="1"/>
</dbReference>
<dbReference type="OrthoDB" id="448399at2759"/>
<name>A0A165HF25_9BASI</name>
<keyword evidence="6" id="KW-1185">Reference proteome</keyword>
<gene>
    <name evidence="5" type="ORF">CALCODRAFT_494012</name>
</gene>
<keyword evidence="1" id="KW-0540">Nuclease</keyword>
<evidence type="ECO:0000313" key="5">
    <source>
        <dbReference type="EMBL" id="KZT59212.1"/>
    </source>
</evidence>
<dbReference type="CDD" id="cd06133">
    <property type="entry name" value="ERI-1_3'hExo_like"/>
    <property type="match status" value="1"/>
</dbReference>
<dbReference type="InterPro" id="IPR036397">
    <property type="entry name" value="RNaseH_sf"/>
</dbReference>
<dbReference type="Pfam" id="PF00929">
    <property type="entry name" value="RNase_T"/>
    <property type="match status" value="1"/>
</dbReference>
<evidence type="ECO:0000256" key="2">
    <source>
        <dbReference type="ARBA" id="ARBA00022801"/>
    </source>
</evidence>
<dbReference type="GO" id="GO:0003676">
    <property type="term" value="F:nucleic acid binding"/>
    <property type="evidence" value="ECO:0007669"/>
    <property type="project" value="InterPro"/>
</dbReference>
<dbReference type="STRING" id="1353952.A0A165HF25"/>
<keyword evidence="3 5" id="KW-0269">Exonuclease</keyword>
<dbReference type="Gene3D" id="3.30.420.10">
    <property type="entry name" value="Ribonuclease H-like superfamily/Ribonuclease H"/>
    <property type="match status" value="1"/>
</dbReference>
<evidence type="ECO:0000313" key="6">
    <source>
        <dbReference type="Proteomes" id="UP000076842"/>
    </source>
</evidence>
<dbReference type="SUPFAM" id="SSF53098">
    <property type="entry name" value="Ribonuclease H-like"/>
    <property type="match status" value="1"/>
</dbReference>
<protein>
    <submittedName>
        <fullName evidence="5">Exonuclease</fullName>
    </submittedName>
</protein>
<dbReference type="GO" id="GO:0000175">
    <property type="term" value="F:3'-5'-RNA exonuclease activity"/>
    <property type="evidence" value="ECO:0007669"/>
    <property type="project" value="InterPro"/>
</dbReference>
<dbReference type="InterPro" id="IPR047201">
    <property type="entry name" value="ERI-1_3'hExo-like"/>
</dbReference>
<dbReference type="EMBL" id="KV423943">
    <property type="protein sequence ID" value="KZT59212.1"/>
    <property type="molecule type" value="Genomic_DNA"/>
</dbReference>
<evidence type="ECO:0000256" key="1">
    <source>
        <dbReference type="ARBA" id="ARBA00022722"/>
    </source>
</evidence>
<dbReference type="PANTHER" id="PTHR23044:SF61">
    <property type="entry name" value="3'-5' EXORIBONUCLEASE 1-RELATED"/>
    <property type="match status" value="1"/>
</dbReference>
<proteinExistence type="predicted"/>